<gene>
    <name evidence="1" type="ORF">H4W29_003031</name>
</gene>
<proteinExistence type="predicted"/>
<dbReference type="RefSeq" id="WP_192729643.1">
    <property type="nucleotide sequence ID" value="NZ_BAAAVL010000005.1"/>
</dbReference>
<evidence type="ECO:0000313" key="1">
    <source>
        <dbReference type="EMBL" id="MBE1505850.1"/>
    </source>
</evidence>
<accession>A0ABR9IRM6</accession>
<protein>
    <submittedName>
        <fullName evidence="1">Uncharacterized protein</fullName>
    </submittedName>
</protein>
<keyword evidence="2" id="KW-1185">Reference proteome</keyword>
<sequence>MLSPLMILSLDQGKLTSAPRSVGQFDARLLEDIADCIAEPAMPAPAGPQTAGLVAIVREGLRFWPAQLDRLKP</sequence>
<dbReference type="Proteomes" id="UP000620262">
    <property type="component" value="Unassembled WGS sequence"/>
</dbReference>
<comment type="caution">
    <text evidence="1">The sequence shown here is derived from an EMBL/GenBank/DDBJ whole genome shotgun (WGS) entry which is preliminary data.</text>
</comment>
<name>A0ABR9IRM6_RHIVS</name>
<evidence type="ECO:0000313" key="2">
    <source>
        <dbReference type="Proteomes" id="UP000620262"/>
    </source>
</evidence>
<reference evidence="1 2" key="1">
    <citation type="submission" date="2020-10" db="EMBL/GenBank/DDBJ databases">
        <title>Sequencing the genomes of 1000 actinobacteria strains.</title>
        <authorList>
            <person name="Klenk H.-P."/>
        </authorList>
    </citation>
    <scope>NUCLEOTIDE SEQUENCE [LARGE SCALE GENOMIC DNA]</scope>
    <source>
        <strain evidence="1 2">DSM 7307</strain>
    </source>
</reference>
<organism evidence="1 2">
    <name type="scientific">Rhizobium viscosum</name>
    <name type="common">Arthrobacter viscosus</name>
    <dbReference type="NCBI Taxonomy" id="1673"/>
    <lineage>
        <taxon>Bacteria</taxon>
        <taxon>Pseudomonadati</taxon>
        <taxon>Pseudomonadota</taxon>
        <taxon>Alphaproteobacteria</taxon>
        <taxon>Hyphomicrobiales</taxon>
        <taxon>Rhizobiaceae</taxon>
        <taxon>Rhizobium/Agrobacterium group</taxon>
        <taxon>Rhizobium</taxon>
    </lineage>
</organism>
<dbReference type="EMBL" id="JADBEC010000001">
    <property type="protein sequence ID" value="MBE1505850.1"/>
    <property type="molecule type" value="Genomic_DNA"/>
</dbReference>